<dbReference type="EC" id="3.1.4.11" evidence="1 7"/>
<dbReference type="InterPro" id="IPR017946">
    <property type="entry name" value="PLC-like_Pdiesterase_TIM-brl"/>
</dbReference>
<keyword evidence="3 7" id="KW-0442">Lipid degradation</keyword>
<dbReference type="CDD" id="cd08591">
    <property type="entry name" value="PI-PLCc_beta"/>
    <property type="match status" value="1"/>
</dbReference>
<dbReference type="PROSITE" id="PS50007">
    <property type="entry name" value="PIPLC_X_DOMAIN"/>
    <property type="match status" value="1"/>
</dbReference>
<dbReference type="InterPro" id="IPR000909">
    <property type="entry name" value="PLipase_C_PInositol-sp_X_dom"/>
</dbReference>
<feature type="active site" evidence="5">
    <location>
        <position position="149"/>
    </location>
</feature>
<feature type="compositionally biased region" description="Polar residues" evidence="8">
    <location>
        <begin position="297"/>
        <end position="317"/>
    </location>
</feature>
<dbReference type="SUPFAM" id="SSF49562">
    <property type="entry name" value="C2 domain (Calcium/lipid-binding domain, CaLB)"/>
    <property type="match status" value="1"/>
</dbReference>
<dbReference type="InterPro" id="IPR035892">
    <property type="entry name" value="C2_domain_sf"/>
</dbReference>
<feature type="binding site" evidence="6">
    <location>
        <position position="105"/>
    </location>
    <ligand>
        <name>Ca(2+)</name>
        <dbReference type="ChEBI" id="CHEBI:29108"/>
    </ligand>
</feature>
<gene>
    <name evidence="10" type="ORF">TCLT_LOCUS2303</name>
</gene>
<dbReference type="AlphaFoldDB" id="A0A0N5CQ02"/>
<comment type="cofactor">
    <cofactor evidence="6">
        <name>Ca(2+)</name>
        <dbReference type="ChEBI" id="CHEBI:29108"/>
    </cofactor>
    <text evidence="6">Binds 1 Ca(2+) ion per subunit.</text>
</comment>
<evidence type="ECO:0000256" key="6">
    <source>
        <dbReference type="PIRSR" id="PIRSR000956-2"/>
    </source>
</evidence>
<organism evidence="12">
    <name type="scientific">Thelazia callipaeda</name>
    <name type="common">Oriental eyeworm</name>
    <name type="synonym">Parasitic nematode</name>
    <dbReference type="NCBI Taxonomy" id="103827"/>
    <lineage>
        <taxon>Eukaryota</taxon>
        <taxon>Metazoa</taxon>
        <taxon>Ecdysozoa</taxon>
        <taxon>Nematoda</taxon>
        <taxon>Chromadorea</taxon>
        <taxon>Rhabditida</taxon>
        <taxon>Spirurina</taxon>
        <taxon>Spiruromorpha</taxon>
        <taxon>Thelazioidea</taxon>
        <taxon>Thelaziidae</taxon>
        <taxon>Thelazia</taxon>
    </lineage>
</organism>
<protein>
    <recommendedName>
        <fullName evidence="1 7">Phosphoinositide phospholipase C</fullName>
        <ecNumber evidence="1 7">3.1.4.11</ecNumber>
    </recommendedName>
</protein>
<dbReference type="InterPro" id="IPR001192">
    <property type="entry name" value="PI-PLC_fam"/>
</dbReference>
<dbReference type="InterPro" id="IPR011992">
    <property type="entry name" value="EF-hand-dom_pair"/>
</dbReference>
<dbReference type="OMA" id="SVEMYRY"/>
<evidence type="ECO:0000256" key="2">
    <source>
        <dbReference type="ARBA" id="ARBA00022801"/>
    </source>
</evidence>
<reference evidence="12" key="1">
    <citation type="submission" date="2017-02" db="UniProtKB">
        <authorList>
            <consortium name="WormBaseParasite"/>
        </authorList>
    </citation>
    <scope>IDENTIFICATION</scope>
</reference>
<keyword evidence="2 7" id="KW-0378">Hydrolase</keyword>
<dbReference type="InterPro" id="IPR016280">
    <property type="entry name" value="PLC-beta"/>
</dbReference>
<proteinExistence type="predicted"/>
<dbReference type="PROSITE" id="PS50008">
    <property type="entry name" value="PIPLC_Y_DOMAIN"/>
    <property type="match status" value="1"/>
</dbReference>
<dbReference type="GO" id="GO:0004435">
    <property type="term" value="F:phosphatidylinositol-4,5-bisphosphate phospholipase C activity"/>
    <property type="evidence" value="ECO:0007669"/>
    <property type="project" value="UniProtKB-EC"/>
</dbReference>
<feature type="active site" evidence="5">
    <location>
        <position position="104"/>
    </location>
</feature>
<evidence type="ECO:0000313" key="11">
    <source>
        <dbReference type="Proteomes" id="UP000276776"/>
    </source>
</evidence>
<evidence type="ECO:0000313" key="10">
    <source>
        <dbReference type="EMBL" id="VDM98191.1"/>
    </source>
</evidence>
<evidence type="ECO:0000256" key="7">
    <source>
        <dbReference type="RuleBase" id="RU361133"/>
    </source>
</evidence>
<reference evidence="10 11" key="2">
    <citation type="submission" date="2018-11" db="EMBL/GenBank/DDBJ databases">
        <authorList>
            <consortium name="Pathogen Informatics"/>
        </authorList>
    </citation>
    <scope>NUCLEOTIDE SEQUENCE [LARGE SCALE GENOMIC DNA]</scope>
</reference>
<evidence type="ECO:0000256" key="1">
    <source>
        <dbReference type="ARBA" id="ARBA00012368"/>
    </source>
</evidence>
<dbReference type="GO" id="GO:0051209">
    <property type="term" value="P:release of sequestered calcium ion into cytosol"/>
    <property type="evidence" value="ECO:0007669"/>
    <property type="project" value="TreeGrafter"/>
</dbReference>
<dbReference type="Pfam" id="PF00387">
    <property type="entry name" value="PI-PLC-Y"/>
    <property type="match status" value="1"/>
</dbReference>
<keyword evidence="4 7" id="KW-0443">Lipid metabolism</keyword>
<feature type="binding site" evidence="6">
    <location>
        <position position="186"/>
    </location>
    <ligand>
        <name>Ca(2+)</name>
        <dbReference type="ChEBI" id="CHEBI:29108"/>
    </ligand>
</feature>
<evidence type="ECO:0000256" key="3">
    <source>
        <dbReference type="ARBA" id="ARBA00022963"/>
    </source>
</evidence>
<feature type="binding site" evidence="6">
    <location>
        <position position="136"/>
    </location>
    <ligand>
        <name>Ca(2+)</name>
        <dbReference type="ChEBI" id="CHEBI:29108"/>
    </ligand>
</feature>
<dbReference type="GO" id="GO:0005509">
    <property type="term" value="F:calcium ion binding"/>
    <property type="evidence" value="ECO:0007669"/>
    <property type="project" value="InterPro"/>
</dbReference>
<feature type="binding site" evidence="6">
    <location>
        <position position="134"/>
    </location>
    <ligand>
        <name>Ca(2+)</name>
        <dbReference type="ChEBI" id="CHEBI:29108"/>
    </ligand>
</feature>
<dbReference type="PANTHER" id="PTHR10336:SF36">
    <property type="entry name" value="1-PHOSPHATIDYLINOSITOL 4,5-BISPHOSPHATE PHOSPHODIESTERASE BETA-4"/>
    <property type="match status" value="1"/>
</dbReference>
<keyword evidence="6" id="KW-0479">Metal-binding</keyword>
<dbReference type="CDD" id="cd00275">
    <property type="entry name" value="C2_PLC_like"/>
    <property type="match status" value="1"/>
</dbReference>
<dbReference type="Gene3D" id="2.60.40.150">
    <property type="entry name" value="C2 domain"/>
    <property type="match status" value="1"/>
</dbReference>
<dbReference type="PANTHER" id="PTHR10336">
    <property type="entry name" value="PHOSPHOINOSITIDE-SPECIFIC PHOSPHOLIPASE C FAMILY PROTEIN"/>
    <property type="match status" value="1"/>
</dbReference>
<dbReference type="WBParaSite" id="TCLT_0000230201-mRNA-1">
    <property type="protein sequence ID" value="TCLT_0000230201-mRNA-1"/>
    <property type="gene ID" value="TCLT_0000230201"/>
</dbReference>
<feature type="region of interest" description="Disordered" evidence="8">
    <location>
        <begin position="281"/>
        <end position="318"/>
    </location>
</feature>
<evidence type="ECO:0000313" key="12">
    <source>
        <dbReference type="WBParaSite" id="TCLT_0000230201-mRNA-1"/>
    </source>
</evidence>
<accession>A0A0N5CQ02</accession>
<dbReference type="SMART" id="SM00148">
    <property type="entry name" value="PLCXc"/>
    <property type="match status" value="1"/>
</dbReference>
<keyword evidence="11" id="KW-1185">Reference proteome</keyword>
<dbReference type="InterPro" id="IPR001711">
    <property type="entry name" value="PLipase_C_Pinositol-sp_Y"/>
</dbReference>
<dbReference type="GO" id="GO:0046488">
    <property type="term" value="P:phosphatidylinositol metabolic process"/>
    <property type="evidence" value="ECO:0007669"/>
    <property type="project" value="TreeGrafter"/>
</dbReference>
<evidence type="ECO:0000256" key="4">
    <source>
        <dbReference type="ARBA" id="ARBA00023098"/>
    </source>
</evidence>
<evidence type="ECO:0000256" key="5">
    <source>
        <dbReference type="PIRSR" id="PIRSR000956-1"/>
    </source>
</evidence>
<dbReference type="Gene3D" id="3.20.20.190">
    <property type="entry name" value="Phosphatidylinositol (PI) phosphodiesterase"/>
    <property type="match status" value="1"/>
</dbReference>
<dbReference type="SMART" id="SM00149">
    <property type="entry name" value="PLCYc"/>
    <property type="match status" value="1"/>
</dbReference>
<dbReference type="PRINTS" id="PR00390">
    <property type="entry name" value="PHPHLIPASEC"/>
</dbReference>
<dbReference type="Pfam" id="PF00388">
    <property type="entry name" value="PI-PLC-X"/>
    <property type="match status" value="1"/>
</dbReference>
<dbReference type="OrthoDB" id="269822at2759"/>
<dbReference type="Gene3D" id="1.10.238.10">
    <property type="entry name" value="EF-hand"/>
    <property type="match status" value="1"/>
</dbReference>
<name>A0A0N5CQ02_THECL</name>
<keyword evidence="6" id="KW-0106">Calcium</keyword>
<feature type="domain" description="PI-PLC Y-box" evidence="9">
    <location>
        <begin position="324"/>
        <end position="441"/>
    </location>
</feature>
<evidence type="ECO:0000256" key="8">
    <source>
        <dbReference type="SAM" id="MobiDB-lite"/>
    </source>
</evidence>
<dbReference type="PIRSF" id="PIRSF000956">
    <property type="entry name" value="PLC-beta"/>
    <property type="match status" value="1"/>
</dbReference>
<dbReference type="Proteomes" id="UP000276776">
    <property type="component" value="Unassembled WGS sequence"/>
</dbReference>
<dbReference type="GO" id="GO:0048015">
    <property type="term" value="P:phosphatidylinositol-mediated signaling"/>
    <property type="evidence" value="ECO:0007669"/>
    <property type="project" value="TreeGrafter"/>
</dbReference>
<dbReference type="GO" id="GO:0016042">
    <property type="term" value="P:lipid catabolic process"/>
    <property type="evidence" value="ECO:0007669"/>
    <property type="project" value="UniProtKB-KW"/>
</dbReference>
<dbReference type="STRING" id="103827.A0A0N5CQ02"/>
<dbReference type="SUPFAM" id="SSF47473">
    <property type="entry name" value="EF-hand"/>
    <property type="match status" value="1"/>
</dbReference>
<sequence>MFCEYKKYQFGDKKEVSAEEFSAYLKAEHYDPRLNELLYPSPSTEIAQLLIDELSEMNGKYLTKELFLKFLLSPYNIAMHRDHLVLKEEDMHKPLSHYFINSSHNTYLKGYQVNSKSSVEMYRYVLLAGCRSIELDCWDGSNGEPVITHGPCQLTRVTPILFKDVIIAIAETAFVISEFPVILSLENHCCIKQQKKIALYCREILGDLLLTEPLSSYPIKQGISLPSPNALRRKILIKNKKINDSLTDYSFTRSITADLIQNQVSLDSSISDKASISNSIVESDLSESDSSEKDDNIQQASSSDPLMPASQNSQKESQLVARELSDLVNYMRSMGKFKSFADCKNKQMSSDIFSLNECRAYELVKQNPVDFVDHNKRQITRVYPKGKRVDSSNFWPIKFWNCGCQMAAINMQTSDIPFQMNAALFELNGHSGYIPKPNLMRKADAKFDPFETRRMDLVVPAYLSITVISAQMPSFACEKRSSTYVEVNFYGHFNDLAQFSKRKCRTKTITDNGINPIYVKDFCEEDFKFDKIIFPAMASIRLALYEDNGRLVGYRFLHVRSIQPGFRHIPLCNSYSHPLGLTSLFVLFHVRDYVDEESIDLVNALQNPICAVKEQMKSEEAVSAALINPVDALKQREKMLLALEENEAQSFSMDLTPGDITEESKQINGIDRDQILENTNELPQKANYTNLRSNSETNSNILEDSKKRSSFDKYDLSEKLKERFYLDDMEIKLLSLAELAASQKVVKLEKNFKKKHRAIIEILSACSQQKSAGPTVNPSADSFDIYAKYERERTELILSLAEQNKKKLLKRLDMAHRYESKQLTKLNHQKRHEEQCKCTHTKGVDDLREKYVDLGVKEQRRLNKSREKRVKELDDSFELLKRSIETEIEQRLKNAASVFYN</sequence>
<evidence type="ECO:0000259" key="9">
    <source>
        <dbReference type="PROSITE" id="PS50008"/>
    </source>
</evidence>
<dbReference type="SUPFAM" id="SSF51695">
    <property type="entry name" value="PLC-like phosphodiesterases"/>
    <property type="match status" value="1"/>
</dbReference>
<comment type="catalytic activity">
    <reaction evidence="7">
        <text>a 1,2-diacyl-sn-glycero-3-phospho-(1D-myo-inositol-4,5-bisphosphate) + H2O = 1D-myo-inositol 1,4,5-trisphosphate + a 1,2-diacyl-sn-glycerol + H(+)</text>
        <dbReference type="Rhea" id="RHEA:33179"/>
        <dbReference type="ChEBI" id="CHEBI:15377"/>
        <dbReference type="ChEBI" id="CHEBI:15378"/>
        <dbReference type="ChEBI" id="CHEBI:17815"/>
        <dbReference type="ChEBI" id="CHEBI:58456"/>
        <dbReference type="ChEBI" id="CHEBI:203600"/>
        <dbReference type="EC" id="3.1.4.11"/>
    </reaction>
</comment>
<dbReference type="EMBL" id="UYYF01000443">
    <property type="protein sequence ID" value="VDM98191.1"/>
    <property type="molecule type" value="Genomic_DNA"/>
</dbReference>